<evidence type="ECO:0000313" key="2">
    <source>
        <dbReference type="EMBL" id="TYC97490.1"/>
    </source>
</evidence>
<dbReference type="Proteomes" id="UP000323410">
    <property type="component" value="Unassembled WGS sequence"/>
</dbReference>
<dbReference type="Pfam" id="PF08002">
    <property type="entry name" value="DUF1697"/>
    <property type="match status" value="1"/>
</dbReference>
<dbReference type="AlphaFoldDB" id="A0A5D0XM06"/>
<dbReference type="PANTHER" id="PTHR36439">
    <property type="entry name" value="BLL4334 PROTEIN"/>
    <property type="match status" value="1"/>
</dbReference>
<reference evidence="2 3" key="1">
    <citation type="submission" date="2019-08" db="EMBL/GenBank/DDBJ databases">
        <title>Genone of Arthrobacter echini P9.</title>
        <authorList>
            <person name="Bowman J.P."/>
        </authorList>
    </citation>
    <scope>NUCLEOTIDE SEQUENCE [LARGE SCALE GENOMIC DNA]</scope>
    <source>
        <strain evidence="2 3">P9</strain>
    </source>
</reference>
<comment type="caution">
    <text evidence="2">The sequence shown here is derived from an EMBL/GenBank/DDBJ whole genome shotgun (WGS) entry which is preliminary data.</text>
</comment>
<dbReference type="Gene3D" id="3.30.70.1280">
    <property type="entry name" value="SP0830-like domains"/>
    <property type="match status" value="1"/>
</dbReference>
<dbReference type="EMBL" id="VSLD01000007">
    <property type="protein sequence ID" value="TYC97490.1"/>
    <property type="molecule type" value="Genomic_DNA"/>
</dbReference>
<proteinExistence type="predicted"/>
<name>A0A5D0XM06_9MICC</name>
<protein>
    <submittedName>
        <fullName evidence="2">DUF1697 domain-containing protein</fullName>
    </submittedName>
</protein>
<dbReference type="InterPro" id="IPR012545">
    <property type="entry name" value="DUF1697"/>
</dbReference>
<dbReference type="PANTHER" id="PTHR36439:SF1">
    <property type="entry name" value="DUF1697 DOMAIN-CONTAINING PROTEIN"/>
    <property type="match status" value="1"/>
</dbReference>
<sequence length="278" mass="29579">MSWRPCAWAGSSRTGTPSSASPQRSSMPRSWSGRPVRRRTSRSTSGGRSPAPSSSGTGPSCGRLWRAGTPWRTGLLWRTGPSWRAGPPSTPGALLPCDARGYAGAMSKSVALIRGVGGPTALRMPALRSALEDGGLEGVVTLQVAGNVVFEPGGRSASACAELVRRTVRESFGHDLPVVIRSHRQLAAAARRNPFVGTQEGRWVMTVFLDRPPRADTVLDPASGTPDLFVVDGREVFVRHAESVATSKLQSTWFEKRLGVIGTARNANTVAKLVRLTA</sequence>
<accession>A0A5D0XM06</accession>
<organism evidence="2 3">
    <name type="scientific">Arthrobacter echini</name>
    <dbReference type="NCBI Taxonomy" id="1529066"/>
    <lineage>
        <taxon>Bacteria</taxon>
        <taxon>Bacillati</taxon>
        <taxon>Actinomycetota</taxon>
        <taxon>Actinomycetes</taxon>
        <taxon>Micrococcales</taxon>
        <taxon>Micrococcaceae</taxon>
        <taxon>Arthrobacter</taxon>
    </lineage>
</organism>
<feature type="region of interest" description="Disordered" evidence="1">
    <location>
        <begin position="1"/>
        <end position="64"/>
    </location>
</feature>
<gene>
    <name evidence="2" type="ORF">FQ377_12655</name>
</gene>
<feature type="compositionally biased region" description="Polar residues" evidence="1">
    <location>
        <begin position="11"/>
        <end position="29"/>
    </location>
</feature>
<evidence type="ECO:0000313" key="3">
    <source>
        <dbReference type="Proteomes" id="UP000323410"/>
    </source>
</evidence>
<dbReference type="OrthoDB" id="9806494at2"/>
<keyword evidence="3" id="KW-1185">Reference proteome</keyword>
<feature type="compositionally biased region" description="Low complexity" evidence="1">
    <location>
        <begin position="42"/>
        <end position="63"/>
    </location>
</feature>
<evidence type="ECO:0000256" key="1">
    <source>
        <dbReference type="SAM" id="MobiDB-lite"/>
    </source>
</evidence>
<dbReference type="SUPFAM" id="SSF160379">
    <property type="entry name" value="SP0830-like"/>
    <property type="match status" value="1"/>
</dbReference>